<evidence type="ECO:0000313" key="2">
    <source>
        <dbReference type="Proteomes" id="UP000030712"/>
    </source>
</evidence>
<name>A0A0A1I671_9CAUD</name>
<proteinExistence type="predicted"/>
<dbReference type="EMBL" id="HG793132">
    <property type="protein sequence ID" value="CDK30079.1"/>
    <property type="molecule type" value="Genomic_DNA"/>
</dbReference>
<evidence type="ECO:0000313" key="1">
    <source>
        <dbReference type="EMBL" id="CDK30079.1"/>
    </source>
</evidence>
<reference evidence="1 2" key="1">
    <citation type="submission" date="2013-10" db="EMBL/GenBank/DDBJ databases">
        <title>Novel phages display a temperature dependent lifestyle choice that underpins the population dynamics of a tropical bacterial pathogen.</title>
        <authorList>
            <person name="Shan J."/>
            <person name="Korbrisate S."/>
            <person name="Adler-Lazer N."/>
            <person name="Clokie M."/>
            <person name="Galyov E."/>
        </authorList>
    </citation>
    <scope>NUCLEOTIDE SEQUENCE [LARGE SCALE GENOMIC DNA]</scope>
</reference>
<dbReference type="GeneID" id="54974266"/>
<dbReference type="RefSeq" id="YP_009784269.1">
    <property type="nucleotide sequence ID" value="NC_047743.1"/>
</dbReference>
<dbReference type="Proteomes" id="UP000030712">
    <property type="component" value="Segment"/>
</dbReference>
<protein>
    <submittedName>
        <fullName evidence="1">Uncharacterized protein</fullName>
    </submittedName>
</protein>
<organism evidence="1 2">
    <name type="scientific">Burkholderia phage Bp-AMP1</name>
    <dbReference type="NCBI Taxonomy" id="1432428"/>
    <lineage>
        <taxon>Viruses</taxon>
        <taxon>Duplodnaviria</taxon>
        <taxon>Heunggongvirae</taxon>
        <taxon>Uroviricota</taxon>
        <taxon>Caudoviricetes</taxon>
        <taxon>Autographivirales</taxon>
        <taxon>Autonotataviridae</taxon>
        <taxon>Ampunavirus</taxon>
        <taxon>Ampunavirus BpAMP1</taxon>
    </lineage>
</organism>
<dbReference type="KEGG" id="vg:54974266"/>
<keyword evidence="2" id="KW-1185">Reference proteome</keyword>
<accession>A0A0A1I671</accession>
<sequence length="182" mass="19903">MTEKKYLDKVALDKLITSIEGRGKKLQDDVQKAALSALHIVNDGAGDIGPANRLLLAVPSGMRRTALASYLVSFGKLKLNEDKETKREKPVVFDSKRPGDTDGASGITWYNFQPEPELNSDTVFDLHAAVVALIRKASKGNNDTEFFRRILAAAPSDVLEKAKIPQEIIAKLAPNQSTEQTV</sequence>